<sequence>MLTILTENPEATKQLGENLGRSLFPGSIVALAGELGSGKTTLVQGIGQGLGINNIIKSPSFVIIHEYSGRVPLYHLDLYRLASLQEISSLGYEEYFYEKNGIVAIEWAEKMKDLLPPEFLKIKLEIVNLSKRKITLESYGSSYNKVIEKLKRLFCIIGI</sequence>
<evidence type="ECO:0000256" key="6">
    <source>
        <dbReference type="ARBA" id="ARBA00022723"/>
    </source>
</evidence>
<keyword evidence="4" id="KW-0963">Cytoplasm</keyword>
<dbReference type="EMBL" id="SOKJ01000064">
    <property type="protein sequence ID" value="TET12610.1"/>
    <property type="molecule type" value="Genomic_DNA"/>
</dbReference>
<evidence type="ECO:0000313" key="12">
    <source>
        <dbReference type="Proteomes" id="UP000316360"/>
    </source>
</evidence>
<organism evidence="11 12">
    <name type="scientific">Aerophobetes bacterium</name>
    <dbReference type="NCBI Taxonomy" id="2030807"/>
    <lineage>
        <taxon>Bacteria</taxon>
        <taxon>Candidatus Aerophobota</taxon>
    </lineage>
</organism>
<dbReference type="AlphaFoldDB" id="A0A523S3J3"/>
<dbReference type="GO" id="GO:0005524">
    <property type="term" value="F:ATP binding"/>
    <property type="evidence" value="ECO:0007669"/>
    <property type="project" value="UniProtKB-KW"/>
</dbReference>
<gene>
    <name evidence="11" type="primary">tsaE</name>
    <name evidence="11" type="ORF">E3J84_01275</name>
</gene>
<dbReference type="PANTHER" id="PTHR33540">
    <property type="entry name" value="TRNA THREONYLCARBAMOYLADENOSINE BIOSYNTHESIS PROTEIN TSAE"/>
    <property type="match status" value="1"/>
</dbReference>
<evidence type="ECO:0000256" key="5">
    <source>
        <dbReference type="ARBA" id="ARBA00022694"/>
    </source>
</evidence>
<dbReference type="InterPro" id="IPR027417">
    <property type="entry name" value="P-loop_NTPase"/>
</dbReference>
<comment type="subcellular location">
    <subcellularLocation>
        <location evidence="1">Cytoplasm</location>
    </subcellularLocation>
</comment>
<evidence type="ECO:0000256" key="2">
    <source>
        <dbReference type="ARBA" id="ARBA00007599"/>
    </source>
</evidence>
<dbReference type="InterPro" id="IPR003442">
    <property type="entry name" value="T6A_TsaE"/>
</dbReference>
<name>A0A523S3J3_UNCAE</name>
<comment type="caution">
    <text evidence="11">The sequence shown here is derived from an EMBL/GenBank/DDBJ whole genome shotgun (WGS) entry which is preliminary data.</text>
</comment>
<accession>A0A523S3J3</accession>
<dbReference type="SUPFAM" id="SSF52540">
    <property type="entry name" value="P-loop containing nucleoside triphosphate hydrolases"/>
    <property type="match status" value="1"/>
</dbReference>
<dbReference type="GO" id="GO:0005737">
    <property type="term" value="C:cytoplasm"/>
    <property type="evidence" value="ECO:0007669"/>
    <property type="project" value="UniProtKB-SubCell"/>
</dbReference>
<dbReference type="GO" id="GO:0046872">
    <property type="term" value="F:metal ion binding"/>
    <property type="evidence" value="ECO:0007669"/>
    <property type="project" value="UniProtKB-KW"/>
</dbReference>
<evidence type="ECO:0000256" key="10">
    <source>
        <dbReference type="ARBA" id="ARBA00032441"/>
    </source>
</evidence>
<dbReference type="GO" id="GO:0016740">
    <property type="term" value="F:transferase activity"/>
    <property type="evidence" value="ECO:0007669"/>
    <property type="project" value="UniProtKB-KW"/>
</dbReference>
<evidence type="ECO:0000256" key="7">
    <source>
        <dbReference type="ARBA" id="ARBA00022741"/>
    </source>
</evidence>
<evidence type="ECO:0000256" key="9">
    <source>
        <dbReference type="ARBA" id="ARBA00022842"/>
    </source>
</evidence>
<evidence type="ECO:0000256" key="4">
    <source>
        <dbReference type="ARBA" id="ARBA00022490"/>
    </source>
</evidence>
<dbReference type="PANTHER" id="PTHR33540:SF2">
    <property type="entry name" value="TRNA THREONYLCARBAMOYLADENOSINE BIOSYNTHESIS PROTEIN TSAE"/>
    <property type="match status" value="1"/>
</dbReference>
<evidence type="ECO:0000313" key="11">
    <source>
        <dbReference type="EMBL" id="TET12610.1"/>
    </source>
</evidence>
<protein>
    <recommendedName>
        <fullName evidence="3">tRNA threonylcarbamoyladenosine biosynthesis protein TsaE</fullName>
    </recommendedName>
    <alternativeName>
        <fullName evidence="10">t(6)A37 threonylcarbamoyladenosine biosynthesis protein TsaE</fullName>
    </alternativeName>
</protein>
<keyword evidence="11" id="KW-0808">Transferase</keyword>
<dbReference type="Proteomes" id="UP000316360">
    <property type="component" value="Unassembled WGS sequence"/>
</dbReference>
<keyword evidence="8" id="KW-0067">ATP-binding</keyword>
<dbReference type="Gene3D" id="3.40.50.300">
    <property type="entry name" value="P-loop containing nucleotide triphosphate hydrolases"/>
    <property type="match status" value="1"/>
</dbReference>
<dbReference type="GO" id="GO:0002949">
    <property type="term" value="P:tRNA threonylcarbamoyladenosine modification"/>
    <property type="evidence" value="ECO:0007669"/>
    <property type="project" value="InterPro"/>
</dbReference>
<dbReference type="NCBIfam" id="TIGR00150">
    <property type="entry name" value="T6A_YjeE"/>
    <property type="match status" value="1"/>
</dbReference>
<keyword evidence="6" id="KW-0479">Metal-binding</keyword>
<comment type="similarity">
    <text evidence="2">Belongs to the TsaE family.</text>
</comment>
<dbReference type="Pfam" id="PF02367">
    <property type="entry name" value="TsaE"/>
    <property type="match status" value="1"/>
</dbReference>
<keyword evidence="5" id="KW-0819">tRNA processing</keyword>
<proteinExistence type="inferred from homology"/>
<evidence type="ECO:0000256" key="3">
    <source>
        <dbReference type="ARBA" id="ARBA00019010"/>
    </source>
</evidence>
<keyword evidence="7" id="KW-0547">Nucleotide-binding</keyword>
<evidence type="ECO:0000256" key="8">
    <source>
        <dbReference type="ARBA" id="ARBA00022840"/>
    </source>
</evidence>
<keyword evidence="9" id="KW-0460">Magnesium</keyword>
<reference evidence="11 12" key="1">
    <citation type="submission" date="2019-03" db="EMBL/GenBank/DDBJ databases">
        <title>Metabolic potential of uncultured bacteria and archaea associated with petroleum seepage in deep-sea sediments.</title>
        <authorList>
            <person name="Dong X."/>
            <person name="Hubert C."/>
        </authorList>
    </citation>
    <scope>NUCLEOTIDE SEQUENCE [LARGE SCALE GENOMIC DNA]</scope>
    <source>
        <strain evidence="11">E44_bin7</strain>
    </source>
</reference>
<evidence type="ECO:0000256" key="1">
    <source>
        <dbReference type="ARBA" id="ARBA00004496"/>
    </source>
</evidence>